<accession>A0A142CP91</accession>
<name>A0A142CP91_LACPN</name>
<dbReference type="EMBL" id="KU707950">
    <property type="protein sequence ID" value="AMQ12386.1"/>
    <property type="molecule type" value="Genomic_DNA"/>
</dbReference>
<dbReference type="RefSeq" id="WP_056949409.1">
    <property type="nucleotide sequence ID" value="NZ_KU707950.1"/>
</dbReference>
<organism evidence="1">
    <name type="scientific">Lactiplantibacillus plantarum</name>
    <name type="common">Lactobacillus plantarum</name>
    <dbReference type="NCBI Taxonomy" id="1590"/>
    <lineage>
        <taxon>Bacteria</taxon>
        <taxon>Bacillati</taxon>
        <taxon>Bacillota</taxon>
        <taxon>Bacilli</taxon>
        <taxon>Lactobacillales</taxon>
        <taxon>Lactobacillaceae</taxon>
        <taxon>Lactiplantibacillus</taxon>
    </lineage>
</organism>
<proteinExistence type="predicted"/>
<sequence>MAREKSTIEYQNVSMRIPKELYSEYKKVLAKTGSIVTYDVRNYMKKVVEEDKKGQK</sequence>
<dbReference type="AlphaFoldDB" id="A0A142CP91"/>
<reference evidence="1" key="1">
    <citation type="submission" date="2016-02" db="EMBL/GenBank/DDBJ databases">
        <authorList>
            <person name="Ma X."/>
        </authorList>
    </citation>
    <scope>NUCLEOTIDE SEQUENCE</scope>
    <source>
        <strain evidence="1">1-3</strain>
        <plasmid evidence="1">pM411</plasmid>
    </source>
</reference>
<geneLocation type="plasmid" evidence="1">
    <name>pM411</name>
</geneLocation>
<evidence type="ECO:0000313" key="1">
    <source>
        <dbReference type="EMBL" id="AMQ12386.1"/>
    </source>
</evidence>
<protein>
    <submittedName>
        <fullName evidence="1">Uncharacterized protein</fullName>
    </submittedName>
</protein>
<keyword evidence="1" id="KW-0614">Plasmid</keyword>